<proteinExistence type="predicted"/>
<dbReference type="InterPro" id="IPR036249">
    <property type="entry name" value="Thioredoxin-like_sf"/>
</dbReference>
<protein>
    <submittedName>
        <fullName evidence="1">Glutaredoxin family protein</fullName>
    </submittedName>
</protein>
<sequence length="80" mass="8846">MLSSVNPASRYVLYHTDGCHLCELALAIVQQAQVEFDYVDICDCAELAARYGTSIPVFANGQQELCWPFDASQLAQFLGE</sequence>
<dbReference type="KEGG" id="saes:HBH39_11230"/>
<reference evidence="1 2" key="1">
    <citation type="submission" date="2020-03" db="EMBL/GenBank/DDBJ databases">
        <title>Complete genome sequence of Shewanella sp.</title>
        <authorList>
            <person name="Kim Y.-S."/>
            <person name="Kim S.-J."/>
            <person name="Jung H.-K."/>
            <person name="Kim K.-H."/>
        </authorList>
    </citation>
    <scope>NUCLEOTIDE SEQUENCE [LARGE SCALE GENOMIC DNA]</scope>
    <source>
        <strain evidence="1 2">PN3F2</strain>
    </source>
</reference>
<dbReference type="SUPFAM" id="SSF52833">
    <property type="entry name" value="Thioredoxin-like"/>
    <property type="match status" value="1"/>
</dbReference>
<dbReference type="InterPro" id="IPR008554">
    <property type="entry name" value="Glutaredoxin-like"/>
</dbReference>
<evidence type="ECO:0000313" key="2">
    <source>
        <dbReference type="Proteomes" id="UP000502608"/>
    </source>
</evidence>
<dbReference type="Gene3D" id="3.40.30.10">
    <property type="entry name" value="Glutaredoxin"/>
    <property type="match status" value="1"/>
</dbReference>
<keyword evidence="2" id="KW-1185">Reference proteome</keyword>
<evidence type="ECO:0000313" key="1">
    <source>
        <dbReference type="EMBL" id="QIR14984.1"/>
    </source>
</evidence>
<dbReference type="Pfam" id="PF05768">
    <property type="entry name" value="Glrx-like"/>
    <property type="match status" value="1"/>
</dbReference>
<dbReference type="AlphaFoldDB" id="A0A6G9QK87"/>
<organism evidence="1 2">
    <name type="scientific">Shewanella aestuarii</name>
    <dbReference type="NCBI Taxonomy" id="1028752"/>
    <lineage>
        <taxon>Bacteria</taxon>
        <taxon>Pseudomonadati</taxon>
        <taxon>Pseudomonadota</taxon>
        <taxon>Gammaproteobacteria</taxon>
        <taxon>Alteromonadales</taxon>
        <taxon>Shewanellaceae</taxon>
        <taxon>Shewanella</taxon>
    </lineage>
</organism>
<accession>A0A6G9QK87</accession>
<dbReference type="Proteomes" id="UP000502608">
    <property type="component" value="Chromosome"/>
</dbReference>
<name>A0A6G9QK87_9GAMM</name>
<dbReference type="RefSeq" id="WP_167678297.1">
    <property type="nucleotide sequence ID" value="NZ_CP050313.1"/>
</dbReference>
<gene>
    <name evidence="1" type="ORF">HBH39_11230</name>
</gene>
<dbReference type="EMBL" id="CP050313">
    <property type="protein sequence ID" value="QIR14984.1"/>
    <property type="molecule type" value="Genomic_DNA"/>
</dbReference>